<organism evidence="1">
    <name type="scientific">uncultured Campylobacterales bacterium</name>
    <dbReference type="NCBI Taxonomy" id="352960"/>
    <lineage>
        <taxon>Bacteria</taxon>
        <taxon>Pseudomonadati</taxon>
        <taxon>Campylobacterota</taxon>
        <taxon>Epsilonproteobacteria</taxon>
        <taxon>Campylobacterales</taxon>
        <taxon>environmental samples</taxon>
    </lineage>
</organism>
<evidence type="ECO:0000313" key="1">
    <source>
        <dbReference type="EMBL" id="CAA6804867.1"/>
    </source>
</evidence>
<name>A0A6S6SPF7_9BACT</name>
<sequence length="34" mass="4023">MIYIVFLNLDIDKCLDSGGKWDYDRKECIKGIKE</sequence>
<proteinExistence type="predicted"/>
<dbReference type="AlphaFoldDB" id="A0A6S6SPF7"/>
<dbReference type="EMBL" id="CACVAW010000016">
    <property type="protein sequence ID" value="CAA6804867.1"/>
    <property type="molecule type" value="Genomic_DNA"/>
</dbReference>
<accession>A0A6S6SPF7</accession>
<gene>
    <name evidence="1" type="ORF">HELGO_WM33867</name>
</gene>
<reference evidence="1" key="1">
    <citation type="submission" date="2020-01" db="EMBL/GenBank/DDBJ databases">
        <authorList>
            <person name="Meier V. D."/>
            <person name="Meier V D."/>
        </authorList>
    </citation>
    <scope>NUCLEOTIDE SEQUENCE</scope>
    <source>
        <strain evidence="1">HLG_WM_MAG_12</strain>
    </source>
</reference>
<protein>
    <submittedName>
        <fullName evidence="1">Uncharacterized protein</fullName>
    </submittedName>
</protein>